<comment type="caution">
    <text evidence="1">The sequence shown here is derived from an EMBL/GenBank/DDBJ whole genome shotgun (WGS) entry which is preliminary data.</text>
</comment>
<evidence type="ECO:0000313" key="2">
    <source>
        <dbReference type="Proteomes" id="UP000076858"/>
    </source>
</evidence>
<evidence type="ECO:0008006" key="3">
    <source>
        <dbReference type="Google" id="ProtNLM"/>
    </source>
</evidence>
<evidence type="ECO:0000313" key="1">
    <source>
        <dbReference type="EMBL" id="KZS20619.1"/>
    </source>
</evidence>
<dbReference type="Proteomes" id="UP000076858">
    <property type="component" value="Unassembled WGS sequence"/>
</dbReference>
<proteinExistence type="predicted"/>
<accession>A0A162RLT8</accession>
<dbReference type="STRING" id="35525.A0A162RLT8"/>
<dbReference type="AlphaFoldDB" id="A0A162RLT8"/>
<sequence>MYYSFTCSHTADDSKQHHSQIFTVQQEKELSAYLKTFCFLNHGLTAKETRQLPHQYTVSYVRYPPNWIARTEASKNWFTGFLKRNSTLSIRIPEATSQARAAGFNHIVANQFYDNLLTVRMKYKFLPYHIWNCDETNAPTVLQPPNILATKDLKQVSQTISAERGVNVTMLCFVNAFGASVPPVFIFSRKNQILGSLKETHLGVLDLFMNPAG</sequence>
<reference evidence="1 2" key="1">
    <citation type="submission" date="2016-03" db="EMBL/GenBank/DDBJ databases">
        <title>EvidentialGene: Evidence-directed Construction of Genes on Genomes.</title>
        <authorList>
            <person name="Gilbert D.G."/>
            <person name="Choi J.-H."/>
            <person name="Mockaitis K."/>
            <person name="Colbourne J."/>
            <person name="Pfrender M."/>
        </authorList>
    </citation>
    <scope>NUCLEOTIDE SEQUENCE [LARGE SCALE GENOMIC DNA]</scope>
    <source>
        <strain evidence="1 2">Xinb3</strain>
        <tissue evidence="1">Complete organism</tissue>
    </source>
</reference>
<dbReference type="EMBL" id="LRGB01000141">
    <property type="protein sequence ID" value="KZS20619.1"/>
    <property type="molecule type" value="Genomic_DNA"/>
</dbReference>
<gene>
    <name evidence="1" type="ORF">APZ42_012638</name>
</gene>
<keyword evidence="2" id="KW-1185">Reference proteome</keyword>
<name>A0A162RLT8_9CRUS</name>
<protein>
    <recommendedName>
        <fullName evidence="3">HTH CENPB-type domain-containing protein</fullName>
    </recommendedName>
</protein>
<organism evidence="1 2">
    <name type="scientific">Daphnia magna</name>
    <dbReference type="NCBI Taxonomy" id="35525"/>
    <lineage>
        <taxon>Eukaryota</taxon>
        <taxon>Metazoa</taxon>
        <taxon>Ecdysozoa</taxon>
        <taxon>Arthropoda</taxon>
        <taxon>Crustacea</taxon>
        <taxon>Branchiopoda</taxon>
        <taxon>Diplostraca</taxon>
        <taxon>Cladocera</taxon>
        <taxon>Anomopoda</taxon>
        <taxon>Daphniidae</taxon>
        <taxon>Daphnia</taxon>
    </lineage>
</organism>
<dbReference type="OrthoDB" id="6377204at2759"/>